<evidence type="ECO:0000256" key="1">
    <source>
        <dbReference type="SAM" id="MobiDB-lite"/>
    </source>
</evidence>
<accession>A0A6J8CLW7</accession>
<dbReference type="AlphaFoldDB" id="A0A6J8CLW7"/>
<feature type="compositionally biased region" description="Acidic residues" evidence="1">
    <location>
        <begin position="38"/>
        <end position="50"/>
    </location>
</feature>
<dbReference type="OrthoDB" id="10385342at2759"/>
<feature type="compositionally biased region" description="Acidic residues" evidence="1">
    <location>
        <begin position="61"/>
        <end position="90"/>
    </location>
</feature>
<gene>
    <name evidence="2" type="ORF">MCOR_30647</name>
</gene>
<protein>
    <submittedName>
        <fullName evidence="2">Uncharacterized protein</fullName>
    </submittedName>
</protein>
<name>A0A6J8CLW7_MYTCO</name>
<organism evidence="2 3">
    <name type="scientific">Mytilus coruscus</name>
    <name type="common">Sea mussel</name>
    <dbReference type="NCBI Taxonomy" id="42192"/>
    <lineage>
        <taxon>Eukaryota</taxon>
        <taxon>Metazoa</taxon>
        <taxon>Spiralia</taxon>
        <taxon>Lophotrochozoa</taxon>
        <taxon>Mollusca</taxon>
        <taxon>Bivalvia</taxon>
        <taxon>Autobranchia</taxon>
        <taxon>Pteriomorphia</taxon>
        <taxon>Mytilida</taxon>
        <taxon>Mytiloidea</taxon>
        <taxon>Mytilidae</taxon>
        <taxon>Mytilinae</taxon>
        <taxon>Mytilus</taxon>
    </lineage>
</organism>
<keyword evidence="3" id="KW-1185">Reference proteome</keyword>
<reference evidence="2 3" key="1">
    <citation type="submission" date="2020-06" db="EMBL/GenBank/DDBJ databases">
        <authorList>
            <person name="Li R."/>
            <person name="Bekaert M."/>
        </authorList>
    </citation>
    <scope>NUCLEOTIDE SEQUENCE [LARGE SCALE GENOMIC DNA]</scope>
    <source>
        <strain evidence="3">wild</strain>
    </source>
</reference>
<dbReference type="Proteomes" id="UP000507470">
    <property type="component" value="Unassembled WGS sequence"/>
</dbReference>
<evidence type="ECO:0000313" key="2">
    <source>
        <dbReference type="EMBL" id="CAC5396044.1"/>
    </source>
</evidence>
<dbReference type="EMBL" id="CACVKT020005601">
    <property type="protein sequence ID" value="CAC5396044.1"/>
    <property type="molecule type" value="Genomic_DNA"/>
</dbReference>
<sequence>MASRSSEGMADSDDYFNSLEDVIDYENITDTCMMEMNSPDESDNGEDYENITDTCMMEMNNPDESDNGEDSNQDTDDSELECESGDEVAENIEPSGKSYKDLVVGKKKSDSQGENNTISVSIGEMVLLNLEEYKKEWPQVAQIIDFDEETCMIHWYRGSKTKPWKPCSRMIQGKKGKREAWTQKISKTEIMRNSFCLTKGGFLPKNVKEFCKSHELQAKI</sequence>
<proteinExistence type="predicted"/>
<feature type="region of interest" description="Disordered" evidence="1">
    <location>
        <begin position="34"/>
        <end position="97"/>
    </location>
</feature>
<evidence type="ECO:0000313" key="3">
    <source>
        <dbReference type="Proteomes" id="UP000507470"/>
    </source>
</evidence>